<protein>
    <submittedName>
        <fullName evidence="4">HNH endonuclease</fullName>
    </submittedName>
</protein>
<dbReference type="InterPro" id="IPR003615">
    <property type="entry name" value="HNH_nuc"/>
</dbReference>
<name>A0ABT1DPY4_9ACTN</name>
<accession>A0ABT1DPY4</accession>
<dbReference type="Pfam" id="PF02720">
    <property type="entry name" value="DUF222"/>
    <property type="match status" value="1"/>
</dbReference>
<dbReference type="Pfam" id="PF01844">
    <property type="entry name" value="HNH"/>
    <property type="match status" value="1"/>
</dbReference>
<feature type="domain" description="HNH nuclease" evidence="3">
    <location>
        <begin position="344"/>
        <end position="396"/>
    </location>
</feature>
<proteinExistence type="inferred from homology"/>
<dbReference type="SMART" id="SM00507">
    <property type="entry name" value="HNHc"/>
    <property type="match status" value="1"/>
</dbReference>
<dbReference type="InterPro" id="IPR003870">
    <property type="entry name" value="DUF222"/>
</dbReference>
<evidence type="ECO:0000313" key="5">
    <source>
        <dbReference type="Proteomes" id="UP001523369"/>
    </source>
</evidence>
<evidence type="ECO:0000259" key="3">
    <source>
        <dbReference type="SMART" id="SM00507"/>
    </source>
</evidence>
<evidence type="ECO:0000313" key="4">
    <source>
        <dbReference type="EMBL" id="MCO8272917.1"/>
    </source>
</evidence>
<dbReference type="EMBL" id="JAMYJR010000021">
    <property type="protein sequence ID" value="MCO8272917.1"/>
    <property type="molecule type" value="Genomic_DNA"/>
</dbReference>
<reference evidence="4 5" key="1">
    <citation type="submission" date="2022-06" db="EMBL/GenBank/DDBJ databases">
        <title>New Species of the Genus Actinoplanes, ActinopZanes ferrugineus.</title>
        <authorList>
            <person name="Ding P."/>
        </authorList>
    </citation>
    <scope>NUCLEOTIDE SEQUENCE [LARGE SCALE GENOMIC DNA]</scope>
    <source>
        <strain evidence="4 5">TRM88003</strain>
    </source>
</reference>
<evidence type="ECO:0000256" key="1">
    <source>
        <dbReference type="ARBA" id="ARBA00023450"/>
    </source>
</evidence>
<sequence>MLGDVQQLGRDAANLAATAVWTLADDELVSCLQVAYRAEQAVATLQARLTHQATVRGLPTRQGERGTTAWLRSLVPIDPGPARELADRADALARHPVLEQALIDGHLDGRQATAIAAATDNVATGLAELRAADLQDPADQDPAAAATAAAEIVREAEATLIGMADRLPAYQLRSVGERVLSHVAPHLAERAEEMTLARQEERAHRARGFTLSAPVAGTVRLSGMVGVEDAALVQAALHPLCNPIAEDERRPAQRRADALVEVCRLAMRTAELPQAGGEPAQLAVTVAYNPLTQTLGAATTDSGARLPAEAVRRLACDARILPVVLGTAGQVLDLGRTHRLATSALRRALAVRDGGCAFPDCDRPARWTDAHHMIAWTAGGATCLDNLVLLCRHHHRLIHHPLAGWRVRLGPDRLPEFLPPPSVDPDQQPRRNLFHQRE</sequence>
<comment type="caution">
    <text evidence="4">The sequence shown here is derived from an EMBL/GenBank/DDBJ whole genome shotgun (WGS) entry which is preliminary data.</text>
</comment>
<keyword evidence="4" id="KW-0255">Endonuclease</keyword>
<organism evidence="4 5">
    <name type="scientific">Paractinoplanes aksuensis</name>
    <dbReference type="NCBI Taxonomy" id="2939490"/>
    <lineage>
        <taxon>Bacteria</taxon>
        <taxon>Bacillati</taxon>
        <taxon>Actinomycetota</taxon>
        <taxon>Actinomycetes</taxon>
        <taxon>Micromonosporales</taxon>
        <taxon>Micromonosporaceae</taxon>
        <taxon>Paractinoplanes</taxon>
    </lineage>
</organism>
<evidence type="ECO:0000256" key="2">
    <source>
        <dbReference type="SAM" id="MobiDB-lite"/>
    </source>
</evidence>
<comment type="similarity">
    <text evidence="1">Belongs to the Rv1128c/1148c/1588c/1702c/1945/3466 family.</text>
</comment>
<gene>
    <name evidence="4" type="ORF">M1L60_20180</name>
</gene>
<keyword evidence="4" id="KW-0378">Hydrolase</keyword>
<feature type="region of interest" description="Disordered" evidence="2">
    <location>
        <begin position="416"/>
        <end position="438"/>
    </location>
</feature>
<dbReference type="CDD" id="cd00085">
    <property type="entry name" value="HNHc"/>
    <property type="match status" value="1"/>
</dbReference>
<keyword evidence="4" id="KW-0540">Nuclease</keyword>
<keyword evidence="5" id="KW-1185">Reference proteome</keyword>
<dbReference type="InterPro" id="IPR002711">
    <property type="entry name" value="HNH"/>
</dbReference>
<dbReference type="GO" id="GO:0004519">
    <property type="term" value="F:endonuclease activity"/>
    <property type="evidence" value="ECO:0007669"/>
    <property type="project" value="UniProtKB-KW"/>
</dbReference>
<dbReference type="Gene3D" id="1.10.30.50">
    <property type="match status" value="1"/>
</dbReference>
<dbReference type="Proteomes" id="UP001523369">
    <property type="component" value="Unassembled WGS sequence"/>
</dbReference>